<dbReference type="GO" id="GO:0008017">
    <property type="term" value="F:microtubule binding"/>
    <property type="evidence" value="ECO:0007669"/>
    <property type="project" value="InterPro"/>
</dbReference>
<feature type="coiled-coil region" evidence="8">
    <location>
        <begin position="224"/>
        <end position="251"/>
    </location>
</feature>
<dbReference type="PRINTS" id="PR00380">
    <property type="entry name" value="KINESINHEAVY"/>
</dbReference>
<feature type="region of interest" description="Disordered" evidence="9">
    <location>
        <begin position="1"/>
        <end position="152"/>
    </location>
</feature>
<dbReference type="SMART" id="SM00129">
    <property type="entry name" value="KISc"/>
    <property type="match status" value="1"/>
</dbReference>
<dbReference type="VEuPathDB" id="AmoebaDB:NF0123280"/>
<dbReference type="AlphaFoldDB" id="A0A6A5BQG8"/>
<evidence type="ECO:0000256" key="6">
    <source>
        <dbReference type="PROSITE-ProRule" id="PRU00283"/>
    </source>
</evidence>
<dbReference type="InterPro" id="IPR027640">
    <property type="entry name" value="Kinesin-like_fam"/>
</dbReference>
<dbReference type="InterPro" id="IPR036961">
    <property type="entry name" value="Kinesin_motor_dom_sf"/>
</dbReference>
<keyword evidence="2 7" id="KW-0493">Microtubule</keyword>
<dbReference type="Gene3D" id="3.40.850.10">
    <property type="entry name" value="Kinesin motor domain"/>
    <property type="match status" value="2"/>
</dbReference>
<evidence type="ECO:0000256" key="8">
    <source>
        <dbReference type="SAM" id="Coils"/>
    </source>
</evidence>
<organism evidence="11 12">
    <name type="scientific">Naegleria fowleri</name>
    <name type="common">Brain eating amoeba</name>
    <dbReference type="NCBI Taxonomy" id="5763"/>
    <lineage>
        <taxon>Eukaryota</taxon>
        <taxon>Discoba</taxon>
        <taxon>Heterolobosea</taxon>
        <taxon>Tetramitia</taxon>
        <taxon>Eutetramitia</taxon>
        <taxon>Vahlkampfiidae</taxon>
        <taxon>Naegleria</taxon>
    </lineage>
</organism>
<sequence length="681" mass="77860">MSSNQDPNALKRKRGVEQDTSSKKIKGVVLPNDTENTNPNLKPSKIPIPKHSQGTLLNSSSLSNNSSTSSHIKGSNSTSNRTSMIRANATSRITTNRASSTPTSRVSQYQKSSNTLLNNTRQSMSRTLSAPQKTKQQSFQKQEQESTKLELDQTKSELSQVYEENKHLKSKIDEQLLQLKDLVQLEEKTKSLETLSLRYQDDTVQLKSINKSQEIEIHALKGLQEKLQIDNIDLRVKVSSLEKEIEIERKQSEMDKATLKIQYESEIRIQKEHYEQQLHEIAEIKDKEHNSTKERLTKEISRVKSELDRVQFELTCSIEDANTKSEKIRELEEKIQQQIQYIQNLENKRHQDESERRRLHNIIQELKGNIRVYCRVKPAQEMKCISYPDADVDERCINIQEDSRVTATGATAEGKKYYFQFDKVFKPNSTQKEIFLRFLSLYRVHSTDSKFVFLLMDKQVVVKQKAKRKGLVIYCCGKFLEIYNETIRDLLDSTNKDNLKYEIKHGKDGSTTVTGLKYVTVNRPQQVQELLRIASKNRAVAATLSNDRSSRSHSVFTLQITGRNDNTDQTTQGVLNLVDLAGSERISNSHPTNSDRMKETQNINLSLTCLSSVVTALANKASYVPYRDSKLTFLLQNCLGGDAKTLMFVTIDPENVNETIQSLRFAAKVNSCEIHATRKIK</sequence>
<dbReference type="RefSeq" id="XP_044561097.1">
    <property type="nucleotide sequence ID" value="XM_044708045.1"/>
</dbReference>
<evidence type="ECO:0000256" key="3">
    <source>
        <dbReference type="ARBA" id="ARBA00022741"/>
    </source>
</evidence>
<feature type="compositionally biased region" description="Low complexity" evidence="9">
    <location>
        <begin position="132"/>
        <end position="141"/>
    </location>
</feature>
<dbReference type="EMBL" id="VFQX01000038">
    <property type="protein sequence ID" value="KAF0976384.1"/>
    <property type="molecule type" value="Genomic_DNA"/>
</dbReference>
<dbReference type="GO" id="GO:0005524">
    <property type="term" value="F:ATP binding"/>
    <property type="evidence" value="ECO:0007669"/>
    <property type="project" value="UniProtKB-KW"/>
</dbReference>
<keyword evidence="12" id="KW-1185">Reference proteome</keyword>
<evidence type="ECO:0000256" key="1">
    <source>
        <dbReference type="ARBA" id="ARBA00010899"/>
    </source>
</evidence>
<comment type="caution">
    <text evidence="11">The sequence shown here is derived from an EMBL/GenBank/DDBJ whole genome shotgun (WGS) entry which is preliminary data.</text>
</comment>
<gene>
    <name evidence="11" type="ORF">FDP41_004611</name>
</gene>
<dbReference type="InterPro" id="IPR001752">
    <property type="entry name" value="Kinesin_motor_dom"/>
</dbReference>
<feature type="domain" description="Kinesin motor" evidence="10">
    <location>
        <begin position="479"/>
        <end position="672"/>
    </location>
</feature>
<evidence type="ECO:0000256" key="9">
    <source>
        <dbReference type="SAM" id="MobiDB-lite"/>
    </source>
</evidence>
<evidence type="ECO:0000313" key="11">
    <source>
        <dbReference type="EMBL" id="KAF0976384.1"/>
    </source>
</evidence>
<dbReference type="PROSITE" id="PS00411">
    <property type="entry name" value="KINESIN_MOTOR_1"/>
    <property type="match status" value="1"/>
</dbReference>
<dbReference type="InterPro" id="IPR027417">
    <property type="entry name" value="P-loop_NTPase"/>
</dbReference>
<dbReference type="VEuPathDB" id="AmoebaDB:NfTy_082960"/>
<dbReference type="PANTHER" id="PTHR47972">
    <property type="entry name" value="KINESIN-LIKE PROTEIN KLP-3"/>
    <property type="match status" value="1"/>
</dbReference>
<evidence type="ECO:0000256" key="7">
    <source>
        <dbReference type="RuleBase" id="RU000394"/>
    </source>
</evidence>
<dbReference type="InterPro" id="IPR031852">
    <property type="entry name" value="Vik1/Cik1_MT-bd"/>
</dbReference>
<comment type="similarity">
    <text evidence="1">Belongs to the TRAFAC class myosin-kinesin ATPase superfamily. Kinesin family. KIN-14 subfamily.</text>
</comment>
<reference evidence="11 12" key="1">
    <citation type="journal article" date="2019" name="Sci. Rep.">
        <title>Nanopore sequencing improves the draft genome of the human pathogenic amoeba Naegleria fowleri.</title>
        <authorList>
            <person name="Liechti N."/>
            <person name="Schurch N."/>
            <person name="Bruggmann R."/>
            <person name="Wittwer M."/>
        </authorList>
    </citation>
    <scope>NUCLEOTIDE SEQUENCE [LARGE SCALE GENOMIC DNA]</scope>
    <source>
        <strain evidence="11 12">ATCC 30894</strain>
    </source>
</reference>
<feature type="compositionally biased region" description="Low complexity" evidence="9">
    <location>
        <begin position="55"/>
        <end position="80"/>
    </location>
</feature>
<dbReference type="GO" id="GO:0003777">
    <property type="term" value="F:microtubule motor activity"/>
    <property type="evidence" value="ECO:0007669"/>
    <property type="project" value="InterPro"/>
</dbReference>
<dbReference type="OrthoDB" id="3176171at2759"/>
<dbReference type="VEuPathDB" id="AmoebaDB:FDP41_004611"/>
<accession>A0A6A5BQG8</accession>
<keyword evidence="8" id="KW-0175">Coiled coil</keyword>
<dbReference type="SUPFAM" id="SSF52540">
    <property type="entry name" value="P-loop containing nucleoside triphosphate hydrolases"/>
    <property type="match status" value="1"/>
</dbReference>
<dbReference type="GO" id="GO:0007018">
    <property type="term" value="P:microtubule-based movement"/>
    <property type="evidence" value="ECO:0007669"/>
    <property type="project" value="InterPro"/>
</dbReference>
<dbReference type="Proteomes" id="UP000444721">
    <property type="component" value="Unassembled WGS sequence"/>
</dbReference>
<comment type="caution">
    <text evidence="6">Lacks conserved residue(s) required for the propagation of feature annotation.</text>
</comment>
<evidence type="ECO:0000256" key="2">
    <source>
        <dbReference type="ARBA" id="ARBA00022701"/>
    </source>
</evidence>
<name>A0A6A5BQG8_NAEFO</name>
<dbReference type="PROSITE" id="PS50067">
    <property type="entry name" value="KINESIN_MOTOR_2"/>
    <property type="match status" value="2"/>
</dbReference>
<keyword evidence="4 7" id="KW-0067">ATP-binding</keyword>
<feature type="compositionally biased region" description="Basic and acidic residues" evidence="9">
    <location>
        <begin position="142"/>
        <end position="152"/>
    </location>
</feature>
<evidence type="ECO:0000259" key="10">
    <source>
        <dbReference type="PROSITE" id="PS50067"/>
    </source>
</evidence>
<proteinExistence type="inferred from homology"/>
<protein>
    <recommendedName>
        <fullName evidence="7">Kinesin-like protein</fullName>
    </recommendedName>
</protein>
<dbReference type="GeneID" id="68111829"/>
<dbReference type="Pfam" id="PF16796">
    <property type="entry name" value="Microtub_bd"/>
    <property type="match status" value="1"/>
</dbReference>
<feature type="compositionally biased region" description="Polar residues" evidence="9">
    <location>
        <begin position="81"/>
        <end position="131"/>
    </location>
</feature>
<dbReference type="Pfam" id="PF00225">
    <property type="entry name" value="Kinesin"/>
    <property type="match status" value="1"/>
</dbReference>
<evidence type="ECO:0000313" key="12">
    <source>
        <dbReference type="Proteomes" id="UP000444721"/>
    </source>
</evidence>
<dbReference type="PANTHER" id="PTHR47972:SF45">
    <property type="entry name" value="PROTEIN CLARET SEGREGATIONAL"/>
    <property type="match status" value="1"/>
</dbReference>
<dbReference type="GO" id="GO:0005874">
    <property type="term" value="C:microtubule"/>
    <property type="evidence" value="ECO:0007669"/>
    <property type="project" value="UniProtKB-KW"/>
</dbReference>
<feature type="coiled-coil region" evidence="8">
    <location>
        <begin position="293"/>
        <end position="362"/>
    </location>
</feature>
<dbReference type="InterPro" id="IPR019821">
    <property type="entry name" value="Kinesin_motor_CS"/>
</dbReference>
<feature type="domain" description="Kinesin motor" evidence="10">
    <location>
        <begin position="369"/>
        <end position="435"/>
    </location>
</feature>
<evidence type="ECO:0000256" key="4">
    <source>
        <dbReference type="ARBA" id="ARBA00022840"/>
    </source>
</evidence>
<keyword evidence="5 7" id="KW-0505">Motor protein</keyword>
<keyword evidence="3 7" id="KW-0547">Nucleotide-binding</keyword>
<evidence type="ECO:0000256" key="5">
    <source>
        <dbReference type="ARBA" id="ARBA00023175"/>
    </source>
</evidence>